<feature type="coiled-coil region" evidence="2">
    <location>
        <begin position="17"/>
        <end position="64"/>
    </location>
</feature>
<dbReference type="Gene3D" id="2.40.50.140">
    <property type="entry name" value="Nucleic acid-binding proteins"/>
    <property type="match status" value="1"/>
</dbReference>
<accession>A0A4C1XQ59</accession>
<dbReference type="InterPro" id="IPR029028">
    <property type="entry name" value="Alpha/beta_knot_MTases"/>
</dbReference>
<dbReference type="CDD" id="cd18086">
    <property type="entry name" value="HsC9orf114-like"/>
    <property type="match status" value="1"/>
</dbReference>
<keyword evidence="2" id="KW-0175">Coiled coil</keyword>
<reference evidence="3 4" key="1">
    <citation type="journal article" date="2019" name="Commun. Biol.">
        <title>The bagworm genome reveals a unique fibroin gene that provides high tensile strength.</title>
        <authorList>
            <person name="Kono N."/>
            <person name="Nakamura H."/>
            <person name="Ohtoshi R."/>
            <person name="Tomita M."/>
            <person name="Numata K."/>
            <person name="Arakawa K."/>
        </authorList>
    </citation>
    <scope>NUCLEOTIDE SEQUENCE [LARGE SCALE GENOMIC DNA]</scope>
</reference>
<dbReference type="InterPro" id="IPR012340">
    <property type="entry name" value="NA-bd_OB-fold"/>
</dbReference>
<dbReference type="SUPFAM" id="SSF50249">
    <property type="entry name" value="Nucleic acid-binding proteins"/>
    <property type="match status" value="1"/>
</dbReference>
<sequence>MSQVTDTKPLGKSWREINQERKAMKRKRNEDKLLKQEKRILFEKEQEEKAKEEAEKEAKLADLSTVSIAIPGSILENAQSAELRTYLAGQIARAACVFCIDEVIVYDDIGDKIDTKKSKLEDVEGVKVARKSCVQLARILQYLECPQYLRKHFFPLHKDLEFAGLLNPLDAPHHLRSSNDFKYREGVTMNKNVKPGKGSQVNVGLLQDVSTDKLLNPGIRVTVKMLPLAEGSKKLKGKIVSLSTPRADTGVYWGYTVRIANNLSQVFSQCPYKDGYDLTIGTSDKGTSIDDMPVKGVNYHHVLIVFGGLHGIEAALESDEHLQVEEPSLLFDHYVNVLPNQGSRTIRTEEAVLIALTSLRTKLKAKTEPMVFNESGIATSSIFPTEKLITPNNSKVKNDTDLSKFD</sequence>
<comment type="similarity">
    <text evidence="1">Belongs to the class IV-like SAM-binding methyltransferase superfamily.</text>
</comment>
<dbReference type="InterPro" id="IPR003750">
    <property type="entry name" value="Put_MeTrfase-C9orf114-like"/>
</dbReference>
<evidence type="ECO:0000313" key="4">
    <source>
        <dbReference type="Proteomes" id="UP000299102"/>
    </source>
</evidence>
<dbReference type="AlphaFoldDB" id="A0A4C1XQ59"/>
<comment type="caution">
    <text evidence="3">The sequence shown here is derived from an EMBL/GenBank/DDBJ whole genome shotgun (WGS) entry which is preliminary data.</text>
</comment>
<keyword evidence="4" id="KW-1185">Reference proteome</keyword>
<dbReference type="SUPFAM" id="SSF75217">
    <property type="entry name" value="alpha/beta knot"/>
    <property type="match status" value="1"/>
</dbReference>
<dbReference type="InterPro" id="IPR029026">
    <property type="entry name" value="tRNA_m1G_MTases_N"/>
</dbReference>
<evidence type="ECO:0000256" key="1">
    <source>
        <dbReference type="ARBA" id="ARBA00009841"/>
    </source>
</evidence>
<dbReference type="GO" id="GO:0032259">
    <property type="term" value="P:methylation"/>
    <property type="evidence" value="ECO:0007669"/>
    <property type="project" value="UniProtKB-KW"/>
</dbReference>
<dbReference type="Pfam" id="PF02598">
    <property type="entry name" value="Methyltrn_RNA_3"/>
    <property type="match status" value="1"/>
</dbReference>
<dbReference type="PANTHER" id="PTHR12150">
    <property type="entry name" value="CLASS IV SAM-BINDING METHYLTRANSFERASE-RELATED"/>
    <property type="match status" value="1"/>
</dbReference>
<dbReference type="EMBL" id="BGZK01000925">
    <property type="protein sequence ID" value="GBP65300.1"/>
    <property type="molecule type" value="Genomic_DNA"/>
</dbReference>
<dbReference type="STRING" id="151549.A0A4C1XQ59"/>
<keyword evidence="3" id="KW-0489">Methyltransferase</keyword>
<dbReference type="Gene3D" id="3.40.1280.10">
    <property type="match status" value="1"/>
</dbReference>
<name>A0A4C1XQ59_EUMVA</name>
<dbReference type="Proteomes" id="UP000299102">
    <property type="component" value="Unassembled WGS sequence"/>
</dbReference>
<proteinExistence type="inferred from homology"/>
<keyword evidence="3" id="KW-0808">Transferase</keyword>
<organism evidence="3 4">
    <name type="scientific">Eumeta variegata</name>
    <name type="common">Bagworm moth</name>
    <name type="synonym">Eumeta japonica</name>
    <dbReference type="NCBI Taxonomy" id="151549"/>
    <lineage>
        <taxon>Eukaryota</taxon>
        <taxon>Metazoa</taxon>
        <taxon>Ecdysozoa</taxon>
        <taxon>Arthropoda</taxon>
        <taxon>Hexapoda</taxon>
        <taxon>Insecta</taxon>
        <taxon>Pterygota</taxon>
        <taxon>Neoptera</taxon>
        <taxon>Endopterygota</taxon>
        <taxon>Lepidoptera</taxon>
        <taxon>Glossata</taxon>
        <taxon>Ditrysia</taxon>
        <taxon>Tineoidea</taxon>
        <taxon>Psychidae</taxon>
        <taxon>Oiketicinae</taxon>
        <taxon>Eumeta</taxon>
    </lineage>
</organism>
<protein>
    <submittedName>
        <fullName evidence="3">Methyltransferase C9orf114</fullName>
    </submittedName>
</protein>
<evidence type="ECO:0000256" key="2">
    <source>
        <dbReference type="SAM" id="Coils"/>
    </source>
</evidence>
<dbReference type="OrthoDB" id="361029at2759"/>
<gene>
    <name evidence="3" type="primary">SPOUT1</name>
    <name evidence="3" type="ORF">EVAR_48006_1</name>
</gene>
<dbReference type="PANTHER" id="PTHR12150:SF13">
    <property type="entry name" value="METHYLTRANSFERASE C9ORF114-RELATED"/>
    <property type="match status" value="1"/>
</dbReference>
<dbReference type="GO" id="GO:0008168">
    <property type="term" value="F:methyltransferase activity"/>
    <property type="evidence" value="ECO:0007669"/>
    <property type="project" value="UniProtKB-KW"/>
</dbReference>
<evidence type="ECO:0000313" key="3">
    <source>
        <dbReference type="EMBL" id="GBP65300.1"/>
    </source>
</evidence>